<dbReference type="EMBL" id="JAFBMS010000102">
    <property type="protein sequence ID" value="KAG9336868.1"/>
    <property type="molecule type" value="Genomic_DNA"/>
</dbReference>
<evidence type="ECO:0000313" key="2">
    <source>
        <dbReference type="EMBL" id="KAG9336868.1"/>
    </source>
</evidence>
<feature type="compositionally biased region" description="Polar residues" evidence="1">
    <location>
        <begin position="68"/>
        <end position="77"/>
    </location>
</feature>
<evidence type="ECO:0000313" key="3">
    <source>
        <dbReference type="Proteomes" id="UP000824540"/>
    </source>
</evidence>
<accession>A0A8T2NGU2</accession>
<sequence>MQLHLAARLQPNVPNLVGLAGPINVLVSTWSSARRYAERSAELQNLSDVSPNAPESLRHKVFDFFTKSSTPVSSTHKPGSAPQPREGHEASFINVK</sequence>
<reference evidence="2" key="1">
    <citation type="thesis" date="2021" institute="BYU ScholarsArchive" country="Provo, UT, USA">
        <title>Applications of and Algorithms for Genome Assembly and Genomic Analyses with an Emphasis on Marine Teleosts.</title>
        <authorList>
            <person name="Pickett B.D."/>
        </authorList>
    </citation>
    <scope>NUCLEOTIDE SEQUENCE</scope>
    <source>
        <strain evidence="2">HI-2016</strain>
    </source>
</reference>
<feature type="region of interest" description="Disordered" evidence="1">
    <location>
        <begin position="68"/>
        <end position="96"/>
    </location>
</feature>
<keyword evidence="3" id="KW-1185">Reference proteome</keyword>
<organism evidence="2 3">
    <name type="scientific">Albula glossodonta</name>
    <name type="common">roundjaw bonefish</name>
    <dbReference type="NCBI Taxonomy" id="121402"/>
    <lineage>
        <taxon>Eukaryota</taxon>
        <taxon>Metazoa</taxon>
        <taxon>Chordata</taxon>
        <taxon>Craniata</taxon>
        <taxon>Vertebrata</taxon>
        <taxon>Euteleostomi</taxon>
        <taxon>Actinopterygii</taxon>
        <taxon>Neopterygii</taxon>
        <taxon>Teleostei</taxon>
        <taxon>Albuliformes</taxon>
        <taxon>Albulidae</taxon>
        <taxon>Albula</taxon>
    </lineage>
</organism>
<dbReference type="Proteomes" id="UP000824540">
    <property type="component" value="Unassembled WGS sequence"/>
</dbReference>
<proteinExistence type="predicted"/>
<gene>
    <name evidence="2" type="ORF">JZ751_003216</name>
</gene>
<comment type="caution">
    <text evidence="2">The sequence shown here is derived from an EMBL/GenBank/DDBJ whole genome shotgun (WGS) entry which is preliminary data.</text>
</comment>
<name>A0A8T2NGU2_9TELE</name>
<evidence type="ECO:0000256" key="1">
    <source>
        <dbReference type="SAM" id="MobiDB-lite"/>
    </source>
</evidence>
<protein>
    <submittedName>
        <fullName evidence="2">Uncharacterized protein</fullName>
    </submittedName>
</protein>
<dbReference type="AlphaFoldDB" id="A0A8T2NGU2"/>